<evidence type="ECO:0000313" key="2">
    <source>
        <dbReference type="Proteomes" id="UP000307841"/>
    </source>
</evidence>
<dbReference type="OrthoDB" id="2082444at2"/>
<proteinExistence type="predicted"/>
<protein>
    <submittedName>
        <fullName evidence="1">Uncharacterized protein</fullName>
    </submittedName>
</protein>
<evidence type="ECO:0000313" key="1">
    <source>
        <dbReference type="EMBL" id="TKI58225.1"/>
    </source>
</evidence>
<dbReference type="RefSeq" id="WP_137031666.1">
    <property type="nucleotide sequence ID" value="NZ_SZNK01000001.1"/>
</dbReference>
<dbReference type="InterPro" id="IPR058705">
    <property type="entry name" value="A_ENA"/>
</dbReference>
<dbReference type="Pfam" id="PF26595">
    <property type="entry name" value="A_ENA"/>
    <property type="match status" value="1"/>
</dbReference>
<name>A0A4U2YCX0_9BACL</name>
<gene>
    <name evidence="1" type="ORF">E8L90_24105</name>
</gene>
<accession>A0A4U2YCX0</accession>
<organism evidence="1 2">
    <name type="scientific">Brevibacillus antibioticus</name>
    <dbReference type="NCBI Taxonomy" id="2570228"/>
    <lineage>
        <taxon>Bacteria</taxon>
        <taxon>Bacillati</taxon>
        <taxon>Bacillota</taxon>
        <taxon>Bacilli</taxon>
        <taxon>Bacillales</taxon>
        <taxon>Paenibacillaceae</taxon>
        <taxon>Brevibacillus</taxon>
    </lineage>
</organism>
<comment type="caution">
    <text evidence="1">The sequence shown here is derived from an EMBL/GenBank/DDBJ whole genome shotgun (WGS) entry which is preliminary data.</text>
</comment>
<sequence length="118" mass="13528">MSMPTVPNITPEIILKRNEVLNLLLTSIALEEIGLSHLINAEGQKIQKITKEQSLSINDALALNNSVERMLRNVIKTEMLLQFRLEDILKLEQMEIHDHHHDDLPDTPDIPDLPCFKE</sequence>
<dbReference type="AlphaFoldDB" id="A0A4U2YCX0"/>
<reference evidence="1 2" key="1">
    <citation type="submission" date="2019-04" db="EMBL/GenBank/DDBJ databases">
        <title>Whole genome sequencing of Brevibacillus sp. TGS2-1.</title>
        <authorList>
            <person name="Choi A."/>
        </authorList>
    </citation>
    <scope>NUCLEOTIDE SEQUENCE [LARGE SCALE GENOMIC DNA]</scope>
    <source>
        <strain evidence="1 2">TGS2-1</strain>
    </source>
</reference>
<dbReference type="Proteomes" id="UP000307841">
    <property type="component" value="Unassembled WGS sequence"/>
</dbReference>
<keyword evidence="2" id="KW-1185">Reference proteome</keyword>
<dbReference type="EMBL" id="SZNK01000001">
    <property type="protein sequence ID" value="TKI58225.1"/>
    <property type="molecule type" value="Genomic_DNA"/>
</dbReference>